<keyword evidence="2" id="KW-0804">Transcription</keyword>
<keyword evidence="4" id="KW-1185">Reference proteome</keyword>
<dbReference type="Gene3D" id="3.30.450.40">
    <property type="match status" value="1"/>
</dbReference>
<dbReference type="EMBL" id="NRRV01000096">
    <property type="protein sequence ID" value="MBK1633573.1"/>
    <property type="molecule type" value="Genomic_DNA"/>
</dbReference>
<gene>
    <name evidence="3" type="ORF">CKO31_23075</name>
</gene>
<evidence type="ECO:0000313" key="4">
    <source>
        <dbReference type="Proteomes" id="UP000748752"/>
    </source>
</evidence>
<dbReference type="InterPro" id="IPR036388">
    <property type="entry name" value="WH-like_DNA-bd_sf"/>
</dbReference>
<protein>
    <submittedName>
        <fullName evidence="3">Transcriptional regulator</fullName>
    </submittedName>
</protein>
<dbReference type="RefSeq" id="WP_200242393.1">
    <property type="nucleotide sequence ID" value="NZ_NRRV01000096.1"/>
</dbReference>
<name>A0ABS1CNR0_9GAMM</name>
<evidence type="ECO:0000256" key="2">
    <source>
        <dbReference type="ARBA" id="ARBA00023163"/>
    </source>
</evidence>
<dbReference type="Gene3D" id="1.10.10.10">
    <property type="entry name" value="Winged helix-like DNA-binding domain superfamily/Winged helix DNA-binding domain"/>
    <property type="match status" value="1"/>
</dbReference>
<sequence length="392" mass="42260">MQAHHVNGAALSQRRREADRDWQAFMEPGGAQAAAPAPEILASWRRSARYLSRNPPKAPVEDAALARELWQASPLRQALDAQRPQLEALAREGSLVAAVAGPCGRLLWTYAGGHMVKPADAVNFVHGGRWDEAAVGTNAVGLGLRLRRPVTVFSSEHFQPFVHDWVCYAAPVLHPRTGACLGLLDLSTTWDRHTPLGQAAVSDLARSIAAALPPEASRAELELWALGQPRVQFRGRPLALPLRQVEILCLLALNPAGLSLDGLHAALYGDAPVSRSTLKAELSQLRAALDGQVGSRPYRLSLSVWADFIEIWQALRRQQAAEAIGLYAGPLLARSASPALEEWRHCIDAVMGRALESCDDPAALIGAISRSTAGSEMVRERLTELADDGGIS</sequence>
<evidence type="ECO:0000256" key="1">
    <source>
        <dbReference type="ARBA" id="ARBA00023015"/>
    </source>
</evidence>
<evidence type="ECO:0000313" key="3">
    <source>
        <dbReference type="EMBL" id="MBK1633573.1"/>
    </source>
</evidence>
<dbReference type="Proteomes" id="UP000748752">
    <property type="component" value="Unassembled WGS sequence"/>
</dbReference>
<comment type="caution">
    <text evidence="3">The sequence shown here is derived from an EMBL/GenBank/DDBJ whole genome shotgun (WGS) entry which is preliminary data.</text>
</comment>
<dbReference type="InterPro" id="IPR029016">
    <property type="entry name" value="GAF-like_dom_sf"/>
</dbReference>
<organism evidence="3 4">
    <name type="scientific">Thiohalocapsa halophila</name>
    <dbReference type="NCBI Taxonomy" id="69359"/>
    <lineage>
        <taxon>Bacteria</taxon>
        <taxon>Pseudomonadati</taxon>
        <taxon>Pseudomonadota</taxon>
        <taxon>Gammaproteobacteria</taxon>
        <taxon>Chromatiales</taxon>
        <taxon>Chromatiaceae</taxon>
        <taxon>Thiohalocapsa</taxon>
    </lineage>
</organism>
<proteinExistence type="predicted"/>
<reference evidence="3 4" key="1">
    <citation type="journal article" date="2020" name="Microorganisms">
        <title>Osmotic Adaptation and Compatible Solute Biosynthesis of Phototrophic Bacteria as Revealed from Genome Analyses.</title>
        <authorList>
            <person name="Imhoff J.F."/>
            <person name="Rahn T."/>
            <person name="Kunzel S."/>
            <person name="Keller A."/>
            <person name="Neulinger S.C."/>
        </authorList>
    </citation>
    <scope>NUCLEOTIDE SEQUENCE [LARGE SCALE GENOMIC DNA]</scope>
    <source>
        <strain evidence="3 4">DSM 6210</strain>
    </source>
</reference>
<accession>A0ABS1CNR0</accession>
<keyword evidence="1" id="KW-0805">Transcription regulation</keyword>